<feature type="region of interest" description="Disordered" evidence="1">
    <location>
        <begin position="42"/>
        <end position="203"/>
    </location>
</feature>
<feature type="compositionally biased region" description="Acidic residues" evidence="1">
    <location>
        <begin position="190"/>
        <end position="202"/>
    </location>
</feature>
<name>A0A6A5ZEN4_9PLEO</name>
<keyword evidence="3" id="KW-1185">Reference proteome</keyword>
<sequence>MADNAHWIDPDADTVIILKNPVVRFAPWDEAEDVADVTFNEVEEKAQESDRGMSSMSAKKKGKKAVASDFSLEVPDPPAEPESWSKEEPVDDEWGFFSGASKKKNKKKKKAIPYEEISPSSPPQPPPELMPEPVPELMPEPVPEPEHELEISQLNDDWGLGSSINYGKKKKSKKGSKLNASTPTPPQPEIEMEPAAEPEAVTDEGTVGAEVSSIFGHSISKGESSTARLSLVETNAREEEETGAAPTIPITQENDLIEPDDSGIRFYVSSRHLKLASPWFKRAMRDYVEGSRDQVDGLYHVSAEGWDEEAFLLLMNIFHLQHRKVPKTLELEMLAKVAVLVDYYECGEAIAFFTDIWAKDMKDTIAVPTTYCRDLILWVWVAWVFEIADKFEEATAVVLTRGDEQEMRTCDLPIQSVIRTELENRRYQAIEAIMSGLDEWLDIYRSETYSCSDDKRRSSECGSILLGSLDRQIRAKGLSSPRPEVPFDGLSFEDVCCKVCSLKSPEWYDSSNRNHGYYNPIAHPCGFKTSVHSMADNVAATTKGLSIDSFSRSPAKK</sequence>
<dbReference type="Proteomes" id="UP000799770">
    <property type="component" value="Unassembled WGS sequence"/>
</dbReference>
<proteinExistence type="predicted"/>
<organism evidence="2 3">
    <name type="scientific">Lophiotrema nucula</name>
    <dbReference type="NCBI Taxonomy" id="690887"/>
    <lineage>
        <taxon>Eukaryota</taxon>
        <taxon>Fungi</taxon>
        <taxon>Dikarya</taxon>
        <taxon>Ascomycota</taxon>
        <taxon>Pezizomycotina</taxon>
        <taxon>Dothideomycetes</taxon>
        <taxon>Pleosporomycetidae</taxon>
        <taxon>Pleosporales</taxon>
        <taxon>Lophiotremataceae</taxon>
        <taxon>Lophiotrema</taxon>
    </lineage>
</organism>
<protein>
    <recommendedName>
        <fullName evidence="4">BTB domain-containing protein</fullName>
    </recommendedName>
</protein>
<feature type="compositionally biased region" description="Basic residues" evidence="1">
    <location>
        <begin position="167"/>
        <end position="176"/>
    </location>
</feature>
<dbReference type="OrthoDB" id="5326346at2759"/>
<reference evidence="2" key="1">
    <citation type="journal article" date="2020" name="Stud. Mycol.">
        <title>101 Dothideomycetes genomes: a test case for predicting lifestyles and emergence of pathogens.</title>
        <authorList>
            <person name="Haridas S."/>
            <person name="Albert R."/>
            <person name="Binder M."/>
            <person name="Bloem J."/>
            <person name="Labutti K."/>
            <person name="Salamov A."/>
            <person name="Andreopoulos B."/>
            <person name="Baker S."/>
            <person name="Barry K."/>
            <person name="Bills G."/>
            <person name="Bluhm B."/>
            <person name="Cannon C."/>
            <person name="Castanera R."/>
            <person name="Culley D."/>
            <person name="Daum C."/>
            <person name="Ezra D."/>
            <person name="Gonzalez J."/>
            <person name="Henrissat B."/>
            <person name="Kuo A."/>
            <person name="Liang C."/>
            <person name="Lipzen A."/>
            <person name="Lutzoni F."/>
            <person name="Magnuson J."/>
            <person name="Mondo S."/>
            <person name="Nolan M."/>
            <person name="Ohm R."/>
            <person name="Pangilinan J."/>
            <person name="Park H.-J."/>
            <person name="Ramirez L."/>
            <person name="Alfaro M."/>
            <person name="Sun H."/>
            <person name="Tritt A."/>
            <person name="Yoshinaga Y."/>
            <person name="Zwiers L.-H."/>
            <person name="Turgeon B."/>
            <person name="Goodwin S."/>
            <person name="Spatafora J."/>
            <person name="Crous P."/>
            <person name="Grigoriev I."/>
        </authorList>
    </citation>
    <scope>NUCLEOTIDE SEQUENCE</scope>
    <source>
        <strain evidence="2">CBS 627.86</strain>
    </source>
</reference>
<evidence type="ECO:0000313" key="2">
    <source>
        <dbReference type="EMBL" id="KAF2117932.1"/>
    </source>
</evidence>
<evidence type="ECO:0008006" key="4">
    <source>
        <dbReference type="Google" id="ProtNLM"/>
    </source>
</evidence>
<dbReference type="EMBL" id="ML977318">
    <property type="protein sequence ID" value="KAF2117932.1"/>
    <property type="molecule type" value="Genomic_DNA"/>
</dbReference>
<feature type="compositionally biased region" description="Pro residues" evidence="1">
    <location>
        <begin position="120"/>
        <end position="142"/>
    </location>
</feature>
<evidence type="ECO:0000256" key="1">
    <source>
        <dbReference type="SAM" id="MobiDB-lite"/>
    </source>
</evidence>
<accession>A0A6A5ZEN4</accession>
<gene>
    <name evidence="2" type="ORF">BDV96DRAFT_644269</name>
</gene>
<dbReference type="AlphaFoldDB" id="A0A6A5ZEN4"/>
<feature type="compositionally biased region" description="Basic and acidic residues" evidence="1">
    <location>
        <begin position="42"/>
        <end position="51"/>
    </location>
</feature>
<feature type="compositionally biased region" description="Basic residues" evidence="1">
    <location>
        <begin position="101"/>
        <end position="111"/>
    </location>
</feature>
<evidence type="ECO:0000313" key="3">
    <source>
        <dbReference type="Proteomes" id="UP000799770"/>
    </source>
</evidence>